<dbReference type="EMBL" id="BBMT01000010">
    <property type="protein sequence ID" value="GAL36476.1"/>
    <property type="molecule type" value="Genomic_DNA"/>
</dbReference>
<gene>
    <name evidence="2" type="ORF">JCM19240_1920</name>
</gene>
<evidence type="ECO:0000256" key="1">
    <source>
        <dbReference type="SAM" id="SignalP"/>
    </source>
</evidence>
<dbReference type="OrthoDB" id="5814891at2"/>
<feature type="chain" id="PRO_5001863787" description="DNA polymerase III subunit beta" evidence="1">
    <location>
        <begin position="19"/>
        <end position="156"/>
    </location>
</feature>
<evidence type="ECO:0000313" key="2">
    <source>
        <dbReference type="EMBL" id="GAL36476.1"/>
    </source>
</evidence>
<dbReference type="Proteomes" id="UP000029224">
    <property type="component" value="Unassembled WGS sequence"/>
</dbReference>
<reference evidence="2 3" key="1">
    <citation type="submission" date="2014-09" db="EMBL/GenBank/DDBJ databases">
        <title>Vibrio maritimus JCM 19240. (C210) whole genome shotgun sequence.</title>
        <authorList>
            <person name="Sawabe T."/>
            <person name="Meirelles P."/>
            <person name="Nakanishi M."/>
            <person name="Sayaka M."/>
            <person name="Hattori M."/>
            <person name="Ohkuma M."/>
        </authorList>
    </citation>
    <scope>NUCLEOTIDE SEQUENCE [LARGE SCALE GENOMIC DNA]</scope>
    <source>
        <strain evidence="2 3">JCM 19240</strain>
    </source>
</reference>
<keyword evidence="1" id="KW-0732">Signal</keyword>
<organism evidence="2 3">
    <name type="scientific">Vibrio maritimus</name>
    <dbReference type="NCBI Taxonomy" id="990268"/>
    <lineage>
        <taxon>Bacteria</taxon>
        <taxon>Pseudomonadati</taxon>
        <taxon>Pseudomonadota</taxon>
        <taxon>Gammaproteobacteria</taxon>
        <taxon>Vibrionales</taxon>
        <taxon>Vibrionaceae</taxon>
        <taxon>Vibrio</taxon>
    </lineage>
</organism>
<keyword evidence="3" id="KW-1185">Reference proteome</keyword>
<protein>
    <recommendedName>
        <fullName evidence="4">DNA polymerase III subunit beta</fullName>
    </recommendedName>
</protein>
<sequence length="156" mass="17260">MKKVVTALALSIALAGCASSPTTDSVMWASSDTAMVEQQTVSLNSNLWIDMMPKVGETSALVKEQNLYGALNLSTENQLPADMDVAMVVLKQGDMTWEFEGSDFELRNHSESQWEVAFNWQLEVNITKPVDVAVQLVDGENKTWLVSKQVNIDTVY</sequence>
<proteinExistence type="predicted"/>
<evidence type="ECO:0000313" key="3">
    <source>
        <dbReference type="Proteomes" id="UP000029224"/>
    </source>
</evidence>
<evidence type="ECO:0008006" key="4">
    <source>
        <dbReference type="Google" id="ProtNLM"/>
    </source>
</evidence>
<comment type="caution">
    <text evidence="2">The sequence shown here is derived from an EMBL/GenBank/DDBJ whole genome shotgun (WGS) entry which is preliminary data.</text>
</comment>
<name>A0A090T996_9VIBR</name>
<dbReference type="AlphaFoldDB" id="A0A090T996"/>
<reference evidence="2 3" key="2">
    <citation type="submission" date="2014-09" db="EMBL/GenBank/DDBJ databases">
        <authorList>
            <consortium name="NBRP consortium"/>
            <person name="Sawabe T."/>
            <person name="Meirelles P."/>
            <person name="Nakanishi M."/>
            <person name="Sayaka M."/>
            <person name="Hattori M."/>
            <person name="Ohkuma M."/>
        </authorList>
    </citation>
    <scope>NUCLEOTIDE SEQUENCE [LARGE SCALE GENOMIC DNA]</scope>
    <source>
        <strain evidence="2 3">JCM 19240</strain>
    </source>
</reference>
<feature type="signal peptide" evidence="1">
    <location>
        <begin position="1"/>
        <end position="18"/>
    </location>
</feature>
<accession>A0A090T996</accession>
<dbReference type="PROSITE" id="PS51257">
    <property type="entry name" value="PROKAR_LIPOPROTEIN"/>
    <property type="match status" value="1"/>
</dbReference>